<organism evidence="1 2">
    <name type="scientific">Eumeta variegata</name>
    <name type="common">Bagworm moth</name>
    <name type="synonym">Eumeta japonica</name>
    <dbReference type="NCBI Taxonomy" id="151549"/>
    <lineage>
        <taxon>Eukaryota</taxon>
        <taxon>Metazoa</taxon>
        <taxon>Ecdysozoa</taxon>
        <taxon>Arthropoda</taxon>
        <taxon>Hexapoda</taxon>
        <taxon>Insecta</taxon>
        <taxon>Pterygota</taxon>
        <taxon>Neoptera</taxon>
        <taxon>Endopterygota</taxon>
        <taxon>Lepidoptera</taxon>
        <taxon>Glossata</taxon>
        <taxon>Ditrysia</taxon>
        <taxon>Tineoidea</taxon>
        <taxon>Psychidae</taxon>
        <taxon>Oiketicinae</taxon>
        <taxon>Eumeta</taxon>
    </lineage>
</organism>
<reference evidence="1 2" key="1">
    <citation type="journal article" date="2019" name="Commun. Biol.">
        <title>The bagworm genome reveals a unique fibroin gene that provides high tensile strength.</title>
        <authorList>
            <person name="Kono N."/>
            <person name="Nakamura H."/>
            <person name="Ohtoshi R."/>
            <person name="Tomita M."/>
            <person name="Numata K."/>
            <person name="Arakawa K."/>
        </authorList>
    </citation>
    <scope>NUCLEOTIDE SEQUENCE [LARGE SCALE GENOMIC DNA]</scope>
</reference>
<protein>
    <submittedName>
        <fullName evidence="1">Uncharacterized protein</fullName>
    </submittedName>
</protein>
<dbReference type="Proteomes" id="UP000299102">
    <property type="component" value="Unassembled WGS sequence"/>
</dbReference>
<comment type="caution">
    <text evidence="1">The sequence shown here is derived from an EMBL/GenBank/DDBJ whole genome shotgun (WGS) entry which is preliminary data.</text>
</comment>
<proteinExistence type="predicted"/>
<sequence>MTELCDKTEQKLIPSRAPSAVASKRVTNPVTFKNVFTTRPTDINPAWRGRGARGAGGRTRIVINTKRNIIESDSTLPGLYIELMPE</sequence>
<evidence type="ECO:0000313" key="2">
    <source>
        <dbReference type="Proteomes" id="UP000299102"/>
    </source>
</evidence>
<dbReference type="AlphaFoldDB" id="A0A4C1ZR92"/>
<gene>
    <name evidence="1" type="ORF">EVAR_62170_1</name>
</gene>
<evidence type="ECO:0000313" key="1">
    <source>
        <dbReference type="EMBL" id="GBP91026.1"/>
    </source>
</evidence>
<keyword evidence="2" id="KW-1185">Reference proteome</keyword>
<accession>A0A4C1ZR92</accession>
<dbReference type="EMBL" id="BGZK01002135">
    <property type="protein sequence ID" value="GBP91026.1"/>
    <property type="molecule type" value="Genomic_DNA"/>
</dbReference>
<name>A0A4C1ZR92_EUMVA</name>